<gene>
    <name evidence="2" type="ORF">O0S08_35755</name>
</gene>
<sequence>MSEPAWFAAEVPLDEVQAAFVAGLRRRAAGWIGVEPHDAELFVPGDASYGRRHSDHSPRGRLLVAVDLVDVEFRVILATFGAYLDRDRLLADTLHCQDFALPAVPTALALDVTGEPAALGLRAADWFEAALRRPVDYQEWLRGGEVHAYRWVFADTGEALVESRTSPRGLGAPDRSRRARCGLT</sequence>
<proteinExistence type="predicted"/>
<accession>A0ABY7GX87</accession>
<evidence type="ECO:0000313" key="2">
    <source>
        <dbReference type="EMBL" id="WAS91567.1"/>
    </source>
</evidence>
<dbReference type="RefSeq" id="WP_269033929.1">
    <property type="nucleotide sequence ID" value="NZ_CP114040.1"/>
</dbReference>
<protein>
    <submittedName>
        <fullName evidence="2">Uncharacterized protein</fullName>
    </submittedName>
</protein>
<feature type="region of interest" description="Disordered" evidence="1">
    <location>
        <begin position="164"/>
        <end position="184"/>
    </location>
</feature>
<name>A0ABY7GX87_9BACT</name>
<keyword evidence="3" id="KW-1185">Reference proteome</keyword>
<evidence type="ECO:0000313" key="3">
    <source>
        <dbReference type="Proteomes" id="UP001164459"/>
    </source>
</evidence>
<dbReference type="Proteomes" id="UP001164459">
    <property type="component" value="Chromosome"/>
</dbReference>
<reference evidence="2" key="1">
    <citation type="submission" date="2022-11" db="EMBL/GenBank/DDBJ databases">
        <title>Minimal conservation of predation-associated metabolite biosynthetic gene clusters underscores biosynthetic potential of Myxococcota including descriptions for ten novel species: Archangium lansinium sp. nov., Myxococcus landrumus sp. nov., Nannocystis bai.</title>
        <authorList>
            <person name="Ahearne A."/>
            <person name="Stevens C."/>
            <person name="Dowd S."/>
        </authorList>
    </citation>
    <scope>NUCLEOTIDE SEQUENCE</scope>
    <source>
        <strain evidence="2">Fl3</strain>
    </source>
</reference>
<organism evidence="2 3">
    <name type="scientific">Nannocystis punicea</name>
    <dbReference type="NCBI Taxonomy" id="2995304"/>
    <lineage>
        <taxon>Bacteria</taxon>
        <taxon>Pseudomonadati</taxon>
        <taxon>Myxococcota</taxon>
        <taxon>Polyangia</taxon>
        <taxon>Nannocystales</taxon>
        <taxon>Nannocystaceae</taxon>
        <taxon>Nannocystis</taxon>
    </lineage>
</organism>
<evidence type="ECO:0000256" key="1">
    <source>
        <dbReference type="SAM" id="MobiDB-lite"/>
    </source>
</evidence>
<dbReference type="EMBL" id="CP114040">
    <property type="protein sequence ID" value="WAS91567.1"/>
    <property type="molecule type" value="Genomic_DNA"/>
</dbReference>